<organism evidence="5 6">
    <name type="scientific">Penstemon smallii</name>
    <dbReference type="NCBI Taxonomy" id="265156"/>
    <lineage>
        <taxon>Eukaryota</taxon>
        <taxon>Viridiplantae</taxon>
        <taxon>Streptophyta</taxon>
        <taxon>Embryophyta</taxon>
        <taxon>Tracheophyta</taxon>
        <taxon>Spermatophyta</taxon>
        <taxon>Magnoliopsida</taxon>
        <taxon>eudicotyledons</taxon>
        <taxon>Gunneridae</taxon>
        <taxon>Pentapetalae</taxon>
        <taxon>asterids</taxon>
        <taxon>lamiids</taxon>
        <taxon>Lamiales</taxon>
        <taxon>Plantaginaceae</taxon>
        <taxon>Cheloneae</taxon>
        <taxon>Penstemon</taxon>
    </lineage>
</organism>
<keyword evidence="2" id="KW-1184">Jasmonic acid signaling pathway</keyword>
<dbReference type="InterPro" id="IPR010399">
    <property type="entry name" value="Tify_dom"/>
</dbReference>
<dbReference type="AlphaFoldDB" id="A0ABD3U3M7"/>
<keyword evidence="2" id="KW-0539">Nucleus</keyword>
<evidence type="ECO:0000313" key="5">
    <source>
        <dbReference type="EMBL" id="KAL3843672.1"/>
    </source>
</evidence>
<dbReference type="Pfam" id="PF06200">
    <property type="entry name" value="tify"/>
    <property type="match status" value="1"/>
</dbReference>
<dbReference type="GO" id="GO:0031347">
    <property type="term" value="P:regulation of defense response"/>
    <property type="evidence" value="ECO:0007669"/>
    <property type="project" value="UniProtKB-UniRule"/>
</dbReference>
<gene>
    <name evidence="5" type="ORF">ACJIZ3_001075</name>
</gene>
<dbReference type="Proteomes" id="UP001634393">
    <property type="component" value="Unassembled WGS sequence"/>
</dbReference>
<dbReference type="SMART" id="SM00979">
    <property type="entry name" value="TIFY"/>
    <property type="match status" value="1"/>
</dbReference>
<proteinExistence type="inferred from homology"/>
<reference evidence="5 6" key="1">
    <citation type="submission" date="2024-12" db="EMBL/GenBank/DDBJ databases">
        <title>The unique morphological basis and parallel evolutionary history of personate flowers in Penstemon.</title>
        <authorList>
            <person name="Depatie T.H."/>
            <person name="Wessinger C.A."/>
        </authorList>
    </citation>
    <scope>NUCLEOTIDE SEQUENCE [LARGE SCALE GENOMIC DNA]</scope>
    <source>
        <strain evidence="5">WTNN_2</strain>
        <tissue evidence="5">Leaf</tissue>
    </source>
</reference>
<comment type="subcellular location">
    <subcellularLocation>
        <location evidence="2">Nucleus</location>
    </subcellularLocation>
</comment>
<dbReference type="InterPro" id="IPR040390">
    <property type="entry name" value="TIFY/JAZ"/>
</dbReference>
<dbReference type="PANTHER" id="PTHR33077:SF102">
    <property type="entry name" value="PROTEIN TIFY"/>
    <property type="match status" value="1"/>
</dbReference>
<feature type="domain" description="Tify" evidence="4">
    <location>
        <begin position="117"/>
        <end position="152"/>
    </location>
</feature>
<dbReference type="PANTHER" id="PTHR33077">
    <property type="entry name" value="PROTEIN TIFY 4A-RELATED-RELATED"/>
    <property type="match status" value="1"/>
</dbReference>
<accession>A0ABD3U3M7</accession>
<feature type="region of interest" description="Disordered" evidence="3">
    <location>
        <begin position="18"/>
        <end position="41"/>
    </location>
</feature>
<evidence type="ECO:0000256" key="2">
    <source>
        <dbReference type="RuleBase" id="RU369065"/>
    </source>
</evidence>
<protein>
    <recommendedName>
        <fullName evidence="2">Protein TIFY</fullName>
    </recommendedName>
    <alternativeName>
        <fullName evidence="2">Jasmonate ZIM domain-containing protein</fullName>
    </alternativeName>
</protein>
<dbReference type="GO" id="GO:2000022">
    <property type="term" value="P:regulation of jasmonic acid mediated signaling pathway"/>
    <property type="evidence" value="ECO:0007669"/>
    <property type="project" value="UniProtKB-UniRule"/>
</dbReference>
<dbReference type="PROSITE" id="PS51320">
    <property type="entry name" value="TIFY"/>
    <property type="match status" value="1"/>
</dbReference>
<dbReference type="EMBL" id="JBJXBP010000002">
    <property type="protein sequence ID" value="KAL3843672.1"/>
    <property type="molecule type" value="Genomic_DNA"/>
</dbReference>
<comment type="similarity">
    <text evidence="1 2">Belongs to the TIFY/JAZ family.</text>
</comment>
<keyword evidence="6" id="KW-1185">Reference proteome</keyword>
<evidence type="ECO:0000256" key="1">
    <source>
        <dbReference type="ARBA" id="ARBA00008614"/>
    </source>
</evidence>
<dbReference type="GO" id="GO:0009611">
    <property type="term" value="P:response to wounding"/>
    <property type="evidence" value="ECO:0007669"/>
    <property type="project" value="UniProtKB-UniRule"/>
</dbReference>
<evidence type="ECO:0000256" key="3">
    <source>
        <dbReference type="SAM" id="MobiDB-lite"/>
    </source>
</evidence>
<dbReference type="GO" id="GO:0005634">
    <property type="term" value="C:nucleus"/>
    <property type="evidence" value="ECO:0007669"/>
    <property type="project" value="UniProtKB-SubCell"/>
</dbReference>
<comment type="domain">
    <text evidence="2">The jas domain is required for interaction with COI1.</text>
</comment>
<evidence type="ECO:0000259" key="4">
    <source>
        <dbReference type="PROSITE" id="PS51320"/>
    </source>
</evidence>
<evidence type="ECO:0000313" key="6">
    <source>
        <dbReference type="Proteomes" id="UP001634393"/>
    </source>
</evidence>
<name>A0ABD3U3M7_9LAMI</name>
<sequence length="221" mass="25086">MSCNNTVARDFMKNFKAEDRKKDCQASSSSESDAYPDHKTSWPKKNTVRSFDLFQKHHLSRMKHHIQKSAEGDTRKARNSFSGRCLVPLDGRVRPPSFLERQLLPSINDAIPVSASEKSKAAQLTIFYKGAINVYDNVSVDKARAIMLVAGENSQPVPAAVKNVDASKTIEEFSAPPVCKLQPNLPVARRHSLRLFFDKRRDRIKNKFLYATSMHEQEQDH</sequence>
<comment type="function">
    <text evidence="2">Repressor of jasmonate responses.</text>
</comment>
<comment type="caution">
    <text evidence="5">The sequence shown here is derived from an EMBL/GenBank/DDBJ whole genome shotgun (WGS) entry which is preliminary data.</text>
</comment>